<protein>
    <recommendedName>
        <fullName evidence="2">Protein SirB1 N-terminal domain-containing protein</fullName>
    </recommendedName>
</protein>
<proteinExistence type="inferred from homology"/>
<evidence type="ECO:0000256" key="1">
    <source>
        <dbReference type="ARBA" id="ARBA00007100"/>
    </source>
</evidence>
<organism evidence="3 4">
    <name type="scientific">Rubidibacter lacunae KORDI 51-2</name>
    <dbReference type="NCBI Taxonomy" id="582515"/>
    <lineage>
        <taxon>Bacteria</taxon>
        <taxon>Bacillati</taxon>
        <taxon>Cyanobacteriota</taxon>
        <taxon>Cyanophyceae</taxon>
        <taxon>Oscillatoriophycideae</taxon>
        <taxon>Chroococcales</taxon>
        <taxon>Aphanothecaceae</taxon>
        <taxon>Rubidibacter</taxon>
    </lineage>
</organism>
<keyword evidence="4" id="KW-1185">Reference proteome</keyword>
<dbReference type="OrthoDB" id="232498at2"/>
<dbReference type="Pfam" id="PF13369">
    <property type="entry name" value="Transglut_core2"/>
    <property type="match status" value="1"/>
</dbReference>
<comment type="caution">
    <text evidence="3">The sequence shown here is derived from an EMBL/GenBank/DDBJ whole genome shotgun (WGS) entry which is preliminary data.</text>
</comment>
<accession>U5DLY3</accession>
<dbReference type="PATRIC" id="fig|582515.4.peg.1611"/>
<evidence type="ECO:0000313" key="3">
    <source>
        <dbReference type="EMBL" id="ERN41897.1"/>
    </source>
</evidence>
<dbReference type="RefSeq" id="WP_022606026.1">
    <property type="nucleotide sequence ID" value="NZ_ASSJ01000036.1"/>
</dbReference>
<dbReference type="EMBL" id="ASSJ01000036">
    <property type="protein sequence ID" value="ERN41897.1"/>
    <property type="molecule type" value="Genomic_DNA"/>
</dbReference>
<dbReference type="Gene3D" id="1.25.40.10">
    <property type="entry name" value="Tetratricopeptide repeat domain"/>
    <property type="match status" value="1"/>
</dbReference>
<evidence type="ECO:0000313" key="4">
    <source>
        <dbReference type="Proteomes" id="UP000016960"/>
    </source>
</evidence>
<comment type="similarity">
    <text evidence="1">Belongs to the UPF0162 family.</text>
</comment>
<dbReference type="InterPro" id="IPR032698">
    <property type="entry name" value="SirB1_N"/>
</dbReference>
<dbReference type="AlphaFoldDB" id="U5DLY3"/>
<dbReference type="Pfam" id="PF13371">
    <property type="entry name" value="TPR_9"/>
    <property type="match status" value="1"/>
</dbReference>
<evidence type="ECO:0000259" key="2">
    <source>
        <dbReference type="Pfam" id="PF13369"/>
    </source>
</evidence>
<sequence>MTPAASARALFAEEVVRPDNRIDLARAALYLAQEEYPELDVGFYLARLDEIAAAIAPQLPPEGYPLRVIQCINDYLYDELKFRGNEWDYYDPRNSFLNDVLDRRTGIPISLSLVYAEVARRVGLPVVGVGMPGHFLIRPTFEGAEIFIDAFRGGEILFPEDCAERLQQVYQQPVELQPQFLEPVGPKQVLARMLTNLKLIYLNNRDLTRMLAAVERILLLFPDVPGERRDRGLLNYQLGHYDCATLDLERYLLLAPDADDADQIRRLLGR</sequence>
<dbReference type="SUPFAM" id="SSF48452">
    <property type="entry name" value="TPR-like"/>
    <property type="match status" value="1"/>
</dbReference>
<dbReference type="PANTHER" id="PTHR31350">
    <property type="entry name" value="SI:DKEY-261L7.2"/>
    <property type="match status" value="1"/>
</dbReference>
<gene>
    <name evidence="3" type="ORF">KR51_00014290</name>
</gene>
<dbReference type="PANTHER" id="PTHR31350:SF21">
    <property type="entry name" value="F-BOX ONLY PROTEIN 21"/>
    <property type="match status" value="1"/>
</dbReference>
<name>U5DLY3_9CHRO</name>
<dbReference type="InterPro" id="IPR011990">
    <property type="entry name" value="TPR-like_helical_dom_sf"/>
</dbReference>
<dbReference type="eggNOG" id="COG2912">
    <property type="taxonomic scope" value="Bacteria"/>
</dbReference>
<dbReference type="InParanoid" id="U5DLY3"/>
<dbReference type="Proteomes" id="UP000016960">
    <property type="component" value="Unassembled WGS sequence"/>
</dbReference>
<feature type="domain" description="Protein SirB1 N-terminal" evidence="2">
    <location>
        <begin position="44"/>
        <end position="194"/>
    </location>
</feature>
<reference evidence="3 4" key="1">
    <citation type="submission" date="2013-05" db="EMBL/GenBank/DDBJ databases">
        <title>Draft genome sequence of Rubidibacter lacunae KORDI 51-2.</title>
        <authorList>
            <person name="Choi D.H."/>
            <person name="Noh J.H."/>
            <person name="Kwon K.-K."/>
            <person name="Lee J.-H."/>
            <person name="Ryu J.-Y."/>
        </authorList>
    </citation>
    <scope>NUCLEOTIDE SEQUENCE [LARGE SCALE GENOMIC DNA]</scope>
    <source>
        <strain evidence="3 4">KORDI 51-2</strain>
    </source>
</reference>